<keyword evidence="2" id="KW-1185">Reference proteome</keyword>
<dbReference type="AlphaFoldDB" id="A0A9W6XWX7"/>
<name>A0A9W6XWX7_9STRA</name>
<dbReference type="EMBL" id="BSXT01002157">
    <property type="protein sequence ID" value="GMF47489.1"/>
    <property type="molecule type" value="Genomic_DNA"/>
</dbReference>
<dbReference type="Proteomes" id="UP001165121">
    <property type="component" value="Unassembled WGS sequence"/>
</dbReference>
<sequence length="89" mass="9561">MPDLLLPSNASSMLMPEHYARGGHDLDSAVSGITTAHLNTSRNKQKKSAKEIIMHPARAKPLAVASASLNPQYSHFHPSADALAMLSEQ</sequence>
<evidence type="ECO:0000313" key="2">
    <source>
        <dbReference type="Proteomes" id="UP001165121"/>
    </source>
</evidence>
<comment type="caution">
    <text evidence="1">The sequence shown here is derived from an EMBL/GenBank/DDBJ whole genome shotgun (WGS) entry which is preliminary data.</text>
</comment>
<evidence type="ECO:0000313" key="1">
    <source>
        <dbReference type="EMBL" id="GMF47489.1"/>
    </source>
</evidence>
<organism evidence="1 2">
    <name type="scientific">Phytophthora fragariaefolia</name>
    <dbReference type="NCBI Taxonomy" id="1490495"/>
    <lineage>
        <taxon>Eukaryota</taxon>
        <taxon>Sar</taxon>
        <taxon>Stramenopiles</taxon>
        <taxon>Oomycota</taxon>
        <taxon>Peronosporomycetes</taxon>
        <taxon>Peronosporales</taxon>
        <taxon>Peronosporaceae</taxon>
        <taxon>Phytophthora</taxon>
    </lineage>
</organism>
<gene>
    <name evidence="1" type="ORF">Pfra01_001795700</name>
</gene>
<proteinExistence type="predicted"/>
<protein>
    <submittedName>
        <fullName evidence="1">Unnamed protein product</fullName>
    </submittedName>
</protein>
<reference evidence="1" key="1">
    <citation type="submission" date="2023-04" db="EMBL/GenBank/DDBJ databases">
        <title>Phytophthora fragariaefolia NBRC 109709.</title>
        <authorList>
            <person name="Ichikawa N."/>
            <person name="Sato H."/>
            <person name="Tonouchi N."/>
        </authorList>
    </citation>
    <scope>NUCLEOTIDE SEQUENCE</scope>
    <source>
        <strain evidence="1">NBRC 109709</strain>
    </source>
</reference>
<accession>A0A9W6XWX7</accession>